<dbReference type="EMBL" id="JABFUD020000013">
    <property type="protein sequence ID" value="KAI5071045.1"/>
    <property type="molecule type" value="Genomic_DNA"/>
</dbReference>
<gene>
    <name evidence="4" type="ORF">GOP47_0013296</name>
</gene>
<keyword evidence="1" id="KW-0902">Two-component regulatory system</keyword>
<protein>
    <recommendedName>
        <fullName evidence="3">Response regulatory domain-containing protein</fullName>
    </recommendedName>
</protein>
<evidence type="ECO:0000313" key="5">
    <source>
        <dbReference type="Proteomes" id="UP000886520"/>
    </source>
</evidence>
<dbReference type="PROSITE" id="PS50110">
    <property type="entry name" value="RESPONSE_REGULATORY"/>
    <property type="match status" value="1"/>
</dbReference>
<dbReference type="InterPro" id="IPR001789">
    <property type="entry name" value="Sig_transdc_resp-reg_receiver"/>
</dbReference>
<dbReference type="AlphaFoldDB" id="A0A9D4UNG7"/>
<comment type="caution">
    <text evidence="4">The sequence shown here is derived from an EMBL/GenBank/DDBJ whole genome shotgun (WGS) entry which is preliminary data.</text>
</comment>
<accession>A0A9D4UNG7</accession>
<dbReference type="InterPro" id="IPR045279">
    <property type="entry name" value="ARR-like"/>
</dbReference>
<dbReference type="SUPFAM" id="SSF52172">
    <property type="entry name" value="CheY-like"/>
    <property type="match status" value="1"/>
</dbReference>
<evidence type="ECO:0000256" key="2">
    <source>
        <dbReference type="PROSITE-ProRule" id="PRU00169"/>
    </source>
</evidence>
<dbReference type="Gene3D" id="3.40.50.2300">
    <property type="match status" value="1"/>
</dbReference>
<evidence type="ECO:0000259" key="3">
    <source>
        <dbReference type="PROSITE" id="PS50110"/>
    </source>
</evidence>
<proteinExistence type="predicted"/>
<dbReference type="PANTHER" id="PTHR43874:SF7">
    <property type="entry name" value="TWO-COMPONENT RESPONSE REGULATOR ARR10"/>
    <property type="match status" value="1"/>
</dbReference>
<organism evidence="4 5">
    <name type="scientific">Adiantum capillus-veneris</name>
    <name type="common">Maidenhair fern</name>
    <dbReference type="NCBI Taxonomy" id="13818"/>
    <lineage>
        <taxon>Eukaryota</taxon>
        <taxon>Viridiplantae</taxon>
        <taxon>Streptophyta</taxon>
        <taxon>Embryophyta</taxon>
        <taxon>Tracheophyta</taxon>
        <taxon>Polypodiopsida</taxon>
        <taxon>Polypodiidae</taxon>
        <taxon>Polypodiales</taxon>
        <taxon>Pteridineae</taxon>
        <taxon>Pteridaceae</taxon>
        <taxon>Vittarioideae</taxon>
        <taxon>Adiantum</taxon>
    </lineage>
</organism>
<dbReference type="InterPro" id="IPR011006">
    <property type="entry name" value="CheY-like_superfamily"/>
</dbReference>
<evidence type="ECO:0000313" key="4">
    <source>
        <dbReference type="EMBL" id="KAI5071045.1"/>
    </source>
</evidence>
<reference evidence="4" key="1">
    <citation type="submission" date="2021-01" db="EMBL/GenBank/DDBJ databases">
        <title>Adiantum capillus-veneris genome.</title>
        <authorList>
            <person name="Fang Y."/>
            <person name="Liao Q."/>
        </authorList>
    </citation>
    <scope>NUCLEOTIDE SEQUENCE</scope>
    <source>
        <strain evidence="4">H3</strain>
        <tissue evidence="4">Leaf</tissue>
    </source>
</reference>
<sequence>MGAEPELPWVAAHASKQRMGPHDNGNWSEFPAGLRVLVVDDDQICLLILDRLLQECLYRVTTCERVVDALKILRDNMDGFDLVISDVHML</sequence>
<keyword evidence="5" id="KW-1185">Reference proteome</keyword>
<dbReference type="GO" id="GO:0000160">
    <property type="term" value="P:phosphorelay signal transduction system"/>
    <property type="evidence" value="ECO:0007669"/>
    <property type="project" value="UniProtKB-KW"/>
</dbReference>
<name>A0A9D4UNG7_ADICA</name>
<feature type="domain" description="Response regulatory" evidence="3">
    <location>
        <begin position="35"/>
        <end position="90"/>
    </location>
</feature>
<dbReference type="Proteomes" id="UP000886520">
    <property type="component" value="Chromosome 13"/>
</dbReference>
<keyword evidence="2" id="KW-0597">Phosphoprotein</keyword>
<evidence type="ECO:0000256" key="1">
    <source>
        <dbReference type="ARBA" id="ARBA00023012"/>
    </source>
</evidence>
<dbReference type="GO" id="GO:0009736">
    <property type="term" value="P:cytokinin-activated signaling pathway"/>
    <property type="evidence" value="ECO:0007669"/>
    <property type="project" value="InterPro"/>
</dbReference>
<dbReference type="PANTHER" id="PTHR43874">
    <property type="entry name" value="TWO-COMPONENT RESPONSE REGULATOR"/>
    <property type="match status" value="1"/>
</dbReference>
<dbReference type="OrthoDB" id="60033at2759"/>
<feature type="modified residue" description="4-aspartylphosphate" evidence="2">
    <location>
        <position position="86"/>
    </location>
</feature>